<evidence type="ECO:0000256" key="1">
    <source>
        <dbReference type="SAM" id="MobiDB-lite"/>
    </source>
</evidence>
<organism evidence="2 3">
    <name type="scientific">Orbilia brochopaga</name>
    <dbReference type="NCBI Taxonomy" id="3140254"/>
    <lineage>
        <taxon>Eukaryota</taxon>
        <taxon>Fungi</taxon>
        <taxon>Dikarya</taxon>
        <taxon>Ascomycota</taxon>
        <taxon>Pezizomycotina</taxon>
        <taxon>Orbiliomycetes</taxon>
        <taxon>Orbiliales</taxon>
        <taxon>Orbiliaceae</taxon>
        <taxon>Orbilia</taxon>
    </lineage>
</organism>
<feature type="compositionally biased region" description="Basic and acidic residues" evidence="1">
    <location>
        <begin position="427"/>
        <end position="436"/>
    </location>
</feature>
<name>A0AAV9UCS8_9PEZI</name>
<accession>A0AAV9UCS8</accession>
<protein>
    <submittedName>
        <fullName evidence="2">Uncharacterized protein</fullName>
    </submittedName>
</protein>
<gene>
    <name evidence="2" type="ORF">TWF696_001304</name>
</gene>
<feature type="region of interest" description="Disordered" evidence="1">
    <location>
        <begin position="1"/>
        <end position="32"/>
    </location>
</feature>
<reference evidence="2 3" key="1">
    <citation type="submission" date="2019-10" db="EMBL/GenBank/DDBJ databases">
        <authorList>
            <person name="Palmer J.M."/>
        </authorList>
    </citation>
    <scope>NUCLEOTIDE SEQUENCE [LARGE SCALE GENOMIC DNA]</scope>
    <source>
        <strain evidence="2 3">TWF696</strain>
    </source>
</reference>
<evidence type="ECO:0000313" key="3">
    <source>
        <dbReference type="Proteomes" id="UP001375240"/>
    </source>
</evidence>
<feature type="compositionally biased region" description="Polar residues" evidence="1">
    <location>
        <begin position="679"/>
        <end position="691"/>
    </location>
</feature>
<feature type="region of interest" description="Disordered" evidence="1">
    <location>
        <begin position="664"/>
        <end position="698"/>
    </location>
</feature>
<dbReference type="Proteomes" id="UP001375240">
    <property type="component" value="Unassembled WGS sequence"/>
</dbReference>
<comment type="caution">
    <text evidence="2">The sequence shown here is derived from an EMBL/GenBank/DDBJ whole genome shotgun (WGS) entry which is preliminary data.</text>
</comment>
<feature type="region of interest" description="Disordered" evidence="1">
    <location>
        <begin position="627"/>
        <end position="649"/>
    </location>
</feature>
<feature type="compositionally biased region" description="Polar residues" evidence="1">
    <location>
        <begin position="627"/>
        <end position="638"/>
    </location>
</feature>
<sequence length="768" mass="84861">MTTEDAEKTANAVRNDLADLQKENRSTPNFLDIQFTWEKNQQKTPLLDDDKGGNNADDVAVDASNAVNKNLVLTPDYKCQSPIERYPSSPGTPDSSRPGTASSGFSVREGSIDSRPSKSRRDLRRSLFGSKTSLAASLKSEPSIPLPTNILSILRLPEHKEQESIPGIMFNLITKPALEPDTMLKQTAFIYIDRDAVISILTTLEYTHPILSELYLHTQSSLAMGAPRSCESISISDFLEAFMNPAFDPVLTDKLEGYYWSIECSLPNGVIMVHSLQRTTYSHVYIFKFSPVTGVFSKLVPQEIADMRTYLDQHPNDPKMFPKVPAPQMLSDREKLKAQLGGGTSLASRSMTNLANLLPGSLGRKISGSVIASPTNHVGAFLSEGILACIRDTVVPALLNWNSDQVYASNQLEYDLASSSTTTPPEPPKKSNENKAPETPPPSRRTAFLRSTPNSYGKHALQMLRHAHHSTASLVSKTSSSPVAESPQSVQTPAIILTTPERETRILKLSAAVPQTVPQMRVKKFWPPIGGTKKEPPTFVFWKDVFEHLCFGTSVPSDIKSVNMDLDTNINQQVANDLHRLLTVITEMYVKVADGMQLDFVRMKIPPQKNAEPVELRKFYSAQPTIDPQMRDSFSTAPETPLKDKSVDTSEIEQKLGDVKIDKGIEGSAETPGADIRDSITNSESGPNEFNIQEPPGYDCQRDKEVRLAFDIPDLEFSSILMSPDAYIVEAVLAGWFSDAAEWIRHSGSHWRDALLDREADQSASLIV</sequence>
<dbReference type="AlphaFoldDB" id="A0AAV9UCS8"/>
<feature type="compositionally biased region" description="Basic and acidic residues" evidence="1">
    <location>
        <begin position="110"/>
        <end position="120"/>
    </location>
</feature>
<keyword evidence="3" id="KW-1185">Reference proteome</keyword>
<feature type="compositionally biased region" description="Polar residues" evidence="1">
    <location>
        <begin position="89"/>
        <end position="105"/>
    </location>
</feature>
<feature type="compositionally biased region" description="Basic and acidic residues" evidence="1">
    <location>
        <begin position="16"/>
        <end position="25"/>
    </location>
</feature>
<feature type="region of interest" description="Disordered" evidence="1">
    <location>
        <begin position="417"/>
        <end position="451"/>
    </location>
</feature>
<feature type="compositionally biased region" description="Low complexity" evidence="1">
    <location>
        <begin position="471"/>
        <end position="484"/>
    </location>
</feature>
<dbReference type="EMBL" id="JAVHNQ010000010">
    <property type="protein sequence ID" value="KAK6337825.1"/>
    <property type="molecule type" value="Genomic_DNA"/>
</dbReference>
<proteinExistence type="predicted"/>
<evidence type="ECO:0000313" key="2">
    <source>
        <dbReference type="EMBL" id="KAK6337825.1"/>
    </source>
</evidence>
<feature type="region of interest" description="Disordered" evidence="1">
    <location>
        <begin position="80"/>
        <end position="124"/>
    </location>
</feature>
<feature type="region of interest" description="Disordered" evidence="1">
    <location>
        <begin position="471"/>
        <end position="493"/>
    </location>
</feature>